<dbReference type="Proteomes" id="UP000001593">
    <property type="component" value="Unassembled WGS sequence"/>
</dbReference>
<dbReference type="PhylomeDB" id="A7SIS2"/>
<dbReference type="InterPro" id="IPR002048">
    <property type="entry name" value="EF_hand_dom"/>
</dbReference>
<dbReference type="STRING" id="45351.A7SIS2"/>
<feature type="compositionally biased region" description="Basic and acidic residues" evidence="4">
    <location>
        <begin position="193"/>
        <end position="208"/>
    </location>
</feature>
<dbReference type="eggNOG" id="KOG4065">
    <property type="taxonomic scope" value="Eukaryota"/>
</dbReference>
<dbReference type="InParanoid" id="A7SIS2"/>
<dbReference type="PROSITE" id="PS00018">
    <property type="entry name" value="EF_HAND_1"/>
    <property type="match status" value="2"/>
</dbReference>
<dbReference type="SUPFAM" id="SSF47473">
    <property type="entry name" value="EF-hand"/>
    <property type="match status" value="1"/>
</dbReference>
<dbReference type="Gene3D" id="1.10.238.10">
    <property type="entry name" value="EF-hand"/>
    <property type="match status" value="1"/>
</dbReference>
<dbReference type="PROSITE" id="PS50222">
    <property type="entry name" value="EF_HAND_2"/>
    <property type="match status" value="2"/>
</dbReference>
<dbReference type="OMA" id="NIAGHIR"/>
<dbReference type="GO" id="GO:0005509">
    <property type="term" value="F:calcium ion binding"/>
    <property type="evidence" value="ECO:0007669"/>
    <property type="project" value="InterPro"/>
</dbReference>
<keyword evidence="1 5" id="KW-0732">Signal</keyword>
<evidence type="ECO:0000256" key="4">
    <source>
        <dbReference type="SAM" id="MobiDB-lite"/>
    </source>
</evidence>
<dbReference type="AlphaFoldDB" id="A7SIS2"/>
<dbReference type="HOGENOM" id="CLU_1322298_0_0_1"/>
<dbReference type="PANTHER" id="PTHR23104">
    <property type="entry name" value="MULTIPLE COAGULATION FACTOR DEFICIENCY PROTEIN 2 NEURAL STEM CELL DERIVED NEURONAL SURVIVAL PROTEIN"/>
    <property type="match status" value="1"/>
</dbReference>
<name>A7SIS2_NEMVE</name>
<accession>A7SIS2</accession>
<feature type="domain" description="EF-hand" evidence="6">
    <location>
        <begin position="146"/>
        <end position="181"/>
    </location>
</feature>
<sequence length="208" mass="23527">MAQVRVGPSFVLVVLLMTFRVSAHGDHGEDSNEKQDDDSKEFHKKSAIKRSHLLAHMADRMDLDGEGLRHIKKHLIEMTGGADLQDYIDIQKGDNNKGIFYFFKLHDYDNNQKLDGLELMSALTDFHEDDSGPEEKAGGNNFLDHEAEAIVDEMLEKHDKNKDGMLQFSELMDTTISSLVNDLDNPPQGDASENNKNEKEPEQKQESL</sequence>
<dbReference type="OrthoDB" id="289247at2759"/>
<feature type="domain" description="EF-hand" evidence="6">
    <location>
        <begin position="94"/>
        <end position="129"/>
    </location>
</feature>
<evidence type="ECO:0000256" key="3">
    <source>
        <dbReference type="ARBA" id="ARBA00022837"/>
    </source>
</evidence>
<dbReference type="PANTHER" id="PTHR23104:SF13">
    <property type="entry name" value="EF-HAND DOMAIN-CONTAINING PROTEIN"/>
    <property type="match status" value="1"/>
</dbReference>
<dbReference type="InterPro" id="IPR011992">
    <property type="entry name" value="EF-hand-dom_pair"/>
</dbReference>
<evidence type="ECO:0000256" key="1">
    <source>
        <dbReference type="ARBA" id="ARBA00022729"/>
    </source>
</evidence>
<evidence type="ECO:0000256" key="2">
    <source>
        <dbReference type="ARBA" id="ARBA00022737"/>
    </source>
</evidence>
<gene>
    <name evidence="7" type="ORF">NEMVEDRAFT_v1g245530</name>
</gene>
<evidence type="ECO:0000256" key="5">
    <source>
        <dbReference type="SAM" id="SignalP"/>
    </source>
</evidence>
<reference evidence="7 8" key="1">
    <citation type="journal article" date="2007" name="Science">
        <title>Sea anemone genome reveals ancestral eumetazoan gene repertoire and genomic organization.</title>
        <authorList>
            <person name="Putnam N.H."/>
            <person name="Srivastava M."/>
            <person name="Hellsten U."/>
            <person name="Dirks B."/>
            <person name="Chapman J."/>
            <person name="Salamov A."/>
            <person name="Terry A."/>
            <person name="Shapiro H."/>
            <person name="Lindquist E."/>
            <person name="Kapitonov V.V."/>
            <person name="Jurka J."/>
            <person name="Genikhovich G."/>
            <person name="Grigoriev I.V."/>
            <person name="Lucas S.M."/>
            <person name="Steele R.E."/>
            <person name="Finnerty J.R."/>
            <person name="Technau U."/>
            <person name="Martindale M.Q."/>
            <person name="Rokhsar D.S."/>
        </authorList>
    </citation>
    <scope>NUCLEOTIDE SEQUENCE [LARGE SCALE GENOMIC DNA]</scope>
    <source>
        <strain evidence="8">CH2 X CH6</strain>
    </source>
</reference>
<protein>
    <recommendedName>
        <fullName evidence="6">EF-hand domain-containing protein</fullName>
    </recommendedName>
</protein>
<keyword evidence="8" id="KW-1185">Reference proteome</keyword>
<dbReference type="InterPro" id="IPR018247">
    <property type="entry name" value="EF_Hand_1_Ca_BS"/>
</dbReference>
<keyword evidence="2" id="KW-0677">Repeat</keyword>
<evidence type="ECO:0000313" key="8">
    <source>
        <dbReference type="Proteomes" id="UP000001593"/>
    </source>
</evidence>
<dbReference type="Pfam" id="PF13499">
    <property type="entry name" value="EF-hand_7"/>
    <property type="match status" value="1"/>
</dbReference>
<dbReference type="KEGG" id="nve:5507844"/>
<feature type="region of interest" description="Disordered" evidence="4">
    <location>
        <begin position="177"/>
        <end position="208"/>
    </location>
</feature>
<organism evidence="7 8">
    <name type="scientific">Nematostella vectensis</name>
    <name type="common">Starlet sea anemone</name>
    <dbReference type="NCBI Taxonomy" id="45351"/>
    <lineage>
        <taxon>Eukaryota</taxon>
        <taxon>Metazoa</taxon>
        <taxon>Cnidaria</taxon>
        <taxon>Anthozoa</taxon>
        <taxon>Hexacorallia</taxon>
        <taxon>Actiniaria</taxon>
        <taxon>Edwardsiidae</taxon>
        <taxon>Nematostella</taxon>
    </lineage>
</organism>
<proteinExistence type="predicted"/>
<evidence type="ECO:0000259" key="6">
    <source>
        <dbReference type="PROSITE" id="PS50222"/>
    </source>
</evidence>
<feature type="signal peptide" evidence="5">
    <location>
        <begin position="1"/>
        <end position="23"/>
    </location>
</feature>
<feature type="chain" id="PRO_5002712088" description="EF-hand domain-containing protein" evidence="5">
    <location>
        <begin position="24"/>
        <end position="208"/>
    </location>
</feature>
<evidence type="ECO:0000313" key="7">
    <source>
        <dbReference type="EMBL" id="EDO36389.1"/>
    </source>
</evidence>
<keyword evidence="3" id="KW-0106">Calcium</keyword>
<dbReference type="EMBL" id="DS469671">
    <property type="protein sequence ID" value="EDO36389.1"/>
    <property type="molecule type" value="Genomic_DNA"/>
</dbReference>
<dbReference type="InterPro" id="IPR052110">
    <property type="entry name" value="MCFD2-like"/>
</dbReference>